<dbReference type="Proteomes" id="UP001154312">
    <property type="component" value="Unassembled WGS sequence"/>
</dbReference>
<keyword evidence="5 7" id="KW-0804">Transcription</keyword>
<dbReference type="SUPFAM" id="SSF46785">
    <property type="entry name" value="Winged helix' DNA-binding domain"/>
    <property type="match status" value="1"/>
</dbReference>
<dbReference type="Gene3D" id="1.10.10.10">
    <property type="entry name" value="Winged helix-like DNA-binding domain superfamily/Winged helix DNA-binding domain"/>
    <property type="match status" value="1"/>
</dbReference>
<evidence type="ECO:0000256" key="3">
    <source>
        <dbReference type="ARBA" id="ARBA00023015"/>
    </source>
</evidence>
<evidence type="ECO:0000259" key="8">
    <source>
        <dbReference type="Pfam" id="PF06018"/>
    </source>
</evidence>
<comment type="caution">
    <text evidence="10">The sequence shown here is derived from an EMBL/GenBank/DDBJ whole genome shotgun (WGS) entry which is preliminary data.</text>
</comment>
<dbReference type="PANTHER" id="PTHR40062:SF1">
    <property type="entry name" value="GLOBAL TRANSCRIPTIONAL REGULATOR CODY"/>
    <property type="match status" value="1"/>
</dbReference>
<evidence type="ECO:0000313" key="10">
    <source>
        <dbReference type="EMBL" id="MDF9407267.1"/>
    </source>
</evidence>
<accession>A0A9X4GXZ1</accession>
<evidence type="ECO:0000256" key="4">
    <source>
        <dbReference type="ARBA" id="ARBA00023125"/>
    </source>
</evidence>
<sequence>MHNLLAKTRAINNLVLKSVGHAVDFNIVSSVLSKHIEASIYILDQRGKVLGYSYLEDWVCDIMREIVEGRGGFPEEYNENLMKINETTANFSQVGNACVFSEKPCRFNNKITTMVPIAGPGSRLGTLVLARFGSYFTDEDLILGEYAATVVALEILRSRAKKIEEDARSRAAVQIALATLSYSELDAIQNIFEQLGGDEGLLVASKIADRVGITRSVIVNALRKFESAGVIESKSLGMKGTYIRVLNDHLLEELEKLSAMKK</sequence>
<evidence type="ECO:0000256" key="6">
    <source>
        <dbReference type="ARBA" id="ARBA00034538"/>
    </source>
</evidence>
<comment type="function">
    <text evidence="7">DNA-binding global transcriptional regulator which is involved in the adaptive response to starvation and acts by directly or indirectly controlling the expression of numerous genes in response to nutrient availability. During rapid exponential growth, CodY is highly active and represses genes whose products allow adaptation to nutrient depletion.</text>
</comment>
<proteinExistence type="inferred from homology"/>
<dbReference type="PIRSF" id="PIRSF011572">
    <property type="entry name" value="GTP_sensing_CodY"/>
    <property type="match status" value="1"/>
</dbReference>
<dbReference type="HAMAP" id="MF_00621">
    <property type="entry name" value="HTH_type_CodY"/>
    <property type="match status" value="1"/>
</dbReference>
<dbReference type="EMBL" id="JAKOAV010000003">
    <property type="protein sequence ID" value="MDF9407267.1"/>
    <property type="molecule type" value="Genomic_DNA"/>
</dbReference>
<dbReference type="GO" id="GO:0005737">
    <property type="term" value="C:cytoplasm"/>
    <property type="evidence" value="ECO:0007669"/>
    <property type="project" value="UniProtKB-SubCell"/>
</dbReference>
<dbReference type="InterPro" id="IPR013198">
    <property type="entry name" value="GTP_trans_reg_CodY_C"/>
</dbReference>
<keyword evidence="2 7" id="KW-0678">Repressor</keyword>
<keyword evidence="11" id="KW-1185">Reference proteome</keyword>
<dbReference type="InterPro" id="IPR029016">
    <property type="entry name" value="GAF-like_dom_sf"/>
</dbReference>
<evidence type="ECO:0000256" key="1">
    <source>
        <dbReference type="ARBA" id="ARBA00022490"/>
    </source>
</evidence>
<keyword evidence="1 7" id="KW-0963">Cytoplasm</keyword>
<dbReference type="PANTHER" id="PTHR40062">
    <property type="entry name" value="GTP-SENSING TRANSCRIPTIONAL PLEIOTROPIC REPRESSOR CODY"/>
    <property type="match status" value="1"/>
</dbReference>
<feature type="domain" description="Global transcriptional regulator CodY C-terminal" evidence="9">
    <location>
        <begin position="199"/>
        <end position="256"/>
    </location>
</feature>
<name>A0A9X4GXZ1_9FIRM</name>
<organism evidence="10 11">
    <name type="scientific">Pelotomaculum isophthalicicum JI</name>
    <dbReference type="NCBI Taxonomy" id="947010"/>
    <lineage>
        <taxon>Bacteria</taxon>
        <taxon>Bacillati</taxon>
        <taxon>Bacillota</taxon>
        <taxon>Clostridia</taxon>
        <taxon>Eubacteriales</taxon>
        <taxon>Desulfotomaculaceae</taxon>
        <taxon>Pelotomaculum</taxon>
    </lineage>
</organism>
<evidence type="ECO:0000259" key="9">
    <source>
        <dbReference type="Pfam" id="PF08222"/>
    </source>
</evidence>
<evidence type="ECO:0000256" key="7">
    <source>
        <dbReference type="HAMAP-Rule" id="MF_00621"/>
    </source>
</evidence>
<keyword evidence="4 7" id="KW-0238">DNA-binding</keyword>
<comment type="similarity">
    <text evidence="7">Belongs to the CodY family.</text>
</comment>
<feature type="DNA-binding region" description="H-T-H motif" evidence="7">
    <location>
        <begin position="204"/>
        <end position="223"/>
    </location>
</feature>
<feature type="domain" description="Global transcriptional regulator CodY N-terminal" evidence="8">
    <location>
        <begin position="3"/>
        <end position="179"/>
    </location>
</feature>
<dbReference type="Pfam" id="PF06018">
    <property type="entry name" value="CodY"/>
    <property type="match status" value="1"/>
</dbReference>
<dbReference type="InterPro" id="IPR036388">
    <property type="entry name" value="WH-like_DNA-bd_sf"/>
</dbReference>
<dbReference type="RefSeq" id="WP_277442460.1">
    <property type="nucleotide sequence ID" value="NZ_JAKOAV010000003.1"/>
</dbReference>
<dbReference type="NCBIfam" id="TIGR02787">
    <property type="entry name" value="codY_Gpos"/>
    <property type="match status" value="1"/>
</dbReference>
<feature type="region of interest" description="GAF domain" evidence="7">
    <location>
        <begin position="1"/>
        <end position="156"/>
    </location>
</feature>
<evidence type="ECO:0000256" key="2">
    <source>
        <dbReference type="ARBA" id="ARBA00022491"/>
    </source>
</evidence>
<dbReference type="GO" id="GO:0045892">
    <property type="term" value="P:negative regulation of DNA-templated transcription"/>
    <property type="evidence" value="ECO:0007669"/>
    <property type="project" value="UniProtKB-UniRule"/>
</dbReference>
<keyword evidence="3 7" id="KW-0805">Transcription regulation</keyword>
<evidence type="ECO:0000313" key="11">
    <source>
        <dbReference type="Proteomes" id="UP001154312"/>
    </source>
</evidence>
<protein>
    <recommendedName>
        <fullName evidence="6 7">Global transcriptional regulator CodY</fullName>
    </recommendedName>
</protein>
<dbReference type="AlphaFoldDB" id="A0A9X4GXZ1"/>
<gene>
    <name evidence="7 10" type="primary">codY</name>
    <name evidence="10" type="ORF">L7E55_02665</name>
</gene>
<comment type="subcellular location">
    <subcellularLocation>
        <location evidence="7">Cytoplasm</location>
    </subcellularLocation>
</comment>
<dbReference type="NCBIfam" id="NF003170">
    <property type="entry name" value="PRK04158.1"/>
    <property type="match status" value="1"/>
</dbReference>
<dbReference type="GO" id="GO:0005525">
    <property type="term" value="F:GTP binding"/>
    <property type="evidence" value="ECO:0007669"/>
    <property type="project" value="InterPro"/>
</dbReference>
<dbReference type="GO" id="GO:0003700">
    <property type="term" value="F:DNA-binding transcription factor activity"/>
    <property type="evidence" value="ECO:0007669"/>
    <property type="project" value="InterPro"/>
</dbReference>
<dbReference type="InterPro" id="IPR014154">
    <property type="entry name" value="CodY"/>
</dbReference>
<dbReference type="InterPro" id="IPR036390">
    <property type="entry name" value="WH_DNA-bd_sf"/>
</dbReference>
<reference evidence="10" key="1">
    <citation type="submission" date="2022-02" db="EMBL/GenBank/DDBJ databases">
        <authorList>
            <person name="Leng L."/>
        </authorList>
    </citation>
    <scope>NUCLEOTIDE SEQUENCE</scope>
    <source>
        <strain evidence="10">JI</strain>
    </source>
</reference>
<dbReference type="GO" id="GO:0003677">
    <property type="term" value="F:DNA binding"/>
    <property type="evidence" value="ECO:0007669"/>
    <property type="project" value="UniProtKB-UniRule"/>
</dbReference>
<dbReference type="FunFam" id="1.10.10.10:FF:000034">
    <property type="entry name" value="GTP-sensing transcriptional pleiotropic repressor CodY"/>
    <property type="match status" value="1"/>
</dbReference>
<dbReference type="Pfam" id="PF08222">
    <property type="entry name" value="HTH_CodY"/>
    <property type="match status" value="1"/>
</dbReference>
<dbReference type="InterPro" id="IPR010312">
    <property type="entry name" value="Transc_reg_CodY_N"/>
</dbReference>
<dbReference type="Gene3D" id="3.30.450.40">
    <property type="match status" value="1"/>
</dbReference>
<evidence type="ECO:0000256" key="5">
    <source>
        <dbReference type="ARBA" id="ARBA00023163"/>
    </source>
</evidence>